<organism evidence="1">
    <name type="scientific">marine sediment metagenome</name>
    <dbReference type="NCBI Taxonomy" id="412755"/>
    <lineage>
        <taxon>unclassified sequences</taxon>
        <taxon>metagenomes</taxon>
        <taxon>ecological metagenomes</taxon>
    </lineage>
</organism>
<dbReference type="AlphaFoldDB" id="A0A0F9PC18"/>
<accession>A0A0F9PC18</accession>
<reference evidence="1" key="1">
    <citation type="journal article" date="2015" name="Nature">
        <title>Complex archaea that bridge the gap between prokaryotes and eukaryotes.</title>
        <authorList>
            <person name="Spang A."/>
            <person name="Saw J.H."/>
            <person name="Jorgensen S.L."/>
            <person name="Zaremba-Niedzwiedzka K."/>
            <person name="Martijn J."/>
            <person name="Lind A.E."/>
            <person name="van Eijk R."/>
            <person name="Schleper C."/>
            <person name="Guy L."/>
            <person name="Ettema T.J."/>
        </authorList>
    </citation>
    <scope>NUCLEOTIDE SEQUENCE</scope>
</reference>
<dbReference type="EMBL" id="LAZR01005609">
    <property type="protein sequence ID" value="KKM98530.1"/>
    <property type="molecule type" value="Genomic_DNA"/>
</dbReference>
<proteinExistence type="predicted"/>
<evidence type="ECO:0000313" key="1">
    <source>
        <dbReference type="EMBL" id="KKM98530.1"/>
    </source>
</evidence>
<gene>
    <name evidence="1" type="ORF">LCGC14_1156870</name>
</gene>
<name>A0A0F9PC18_9ZZZZ</name>
<protein>
    <submittedName>
        <fullName evidence="1">Uncharacterized protein</fullName>
    </submittedName>
</protein>
<sequence>MEHYLVTFRNRKIGDMKIVANNPKEAKDNAATLAKFAYKNTHVMVNAIWLCTKVS</sequence>
<comment type="caution">
    <text evidence="1">The sequence shown here is derived from an EMBL/GenBank/DDBJ whole genome shotgun (WGS) entry which is preliminary data.</text>
</comment>